<dbReference type="InterPro" id="IPR028343">
    <property type="entry name" value="FBPtase"/>
</dbReference>
<dbReference type="GO" id="GO:0030388">
    <property type="term" value="P:fructose 1,6-bisphosphate metabolic process"/>
    <property type="evidence" value="ECO:0007669"/>
    <property type="project" value="TreeGrafter"/>
</dbReference>
<gene>
    <name evidence="7" type="primary">fbp</name>
    <name evidence="11" type="ORF">D3Y59_04330</name>
</gene>
<evidence type="ECO:0000256" key="5">
    <source>
        <dbReference type="ARBA" id="ARBA00023277"/>
    </source>
</evidence>
<evidence type="ECO:0000256" key="3">
    <source>
        <dbReference type="ARBA" id="ARBA00022490"/>
    </source>
</evidence>
<dbReference type="OrthoDB" id="9806756at2"/>
<dbReference type="EC" id="3.1.3.11" evidence="7"/>
<name>A0A3B7QYT2_9BACT</name>
<evidence type="ECO:0000256" key="6">
    <source>
        <dbReference type="ARBA" id="ARBA00024331"/>
    </source>
</evidence>
<dbReference type="PANTHER" id="PTHR11556">
    <property type="entry name" value="FRUCTOSE-1,6-BISPHOSPHATASE-RELATED"/>
    <property type="match status" value="1"/>
</dbReference>
<evidence type="ECO:0000313" key="11">
    <source>
        <dbReference type="EMBL" id="AYA36353.1"/>
    </source>
</evidence>
<dbReference type="PRINTS" id="PR00115">
    <property type="entry name" value="F16BPHPHTASE"/>
</dbReference>
<comment type="subcellular location">
    <subcellularLocation>
        <location evidence="7">Cytoplasm</location>
    </subcellularLocation>
</comment>
<comment type="similarity">
    <text evidence="2 7 8">Belongs to the FBPase class 1 family.</text>
</comment>
<comment type="caution">
    <text evidence="7">Lacks conserved residue(s) required for the propagation of feature annotation.</text>
</comment>
<keyword evidence="5 7" id="KW-0119">Carbohydrate metabolism</keyword>
<dbReference type="InterPro" id="IPR000146">
    <property type="entry name" value="FBPase_class-1"/>
</dbReference>
<dbReference type="AlphaFoldDB" id="A0A3B7QYT2"/>
<dbReference type="GO" id="GO:0006002">
    <property type="term" value="P:fructose 6-phosphate metabolic process"/>
    <property type="evidence" value="ECO:0007669"/>
    <property type="project" value="TreeGrafter"/>
</dbReference>
<dbReference type="Pfam" id="PF18913">
    <property type="entry name" value="FBPase_C"/>
    <property type="match status" value="1"/>
</dbReference>
<comment type="subunit">
    <text evidence="7">Homotetramer.</text>
</comment>
<feature type="binding site" evidence="7">
    <location>
        <position position="213"/>
    </location>
    <ligand>
        <name>substrate</name>
    </ligand>
</feature>
<evidence type="ECO:0000256" key="2">
    <source>
        <dbReference type="ARBA" id="ARBA00010941"/>
    </source>
</evidence>
<dbReference type="GO" id="GO:0005829">
    <property type="term" value="C:cytosol"/>
    <property type="evidence" value="ECO:0007669"/>
    <property type="project" value="TreeGrafter"/>
</dbReference>
<dbReference type="GO" id="GO:0042132">
    <property type="term" value="F:fructose 1,6-bisphosphate 1-phosphatase activity"/>
    <property type="evidence" value="ECO:0007669"/>
    <property type="project" value="UniProtKB-UniRule"/>
</dbReference>
<dbReference type="Pfam" id="PF00316">
    <property type="entry name" value="FBPase"/>
    <property type="match status" value="1"/>
</dbReference>
<dbReference type="GO" id="GO:0005986">
    <property type="term" value="P:sucrose biosynthetic process"/>
    <property type="evidence" value="ECO:0007669"/>
    <property type="project" value="TreeGrafter"/>
</dbReference>
<dbReference type="InterPro" id="IPR033391">
    <property type="entry name" value="FBPase_N"/>
</dbReference>
<evidence type="ECO:0000256" key="7">
    <source>
        <dbReference type="HAMAP-Rule" id="MF_01855"/>
    </source>
</evidence>
<proteinExistence type="inferred from homology"/>
<accession>A0A3B7QYT2</accession>
<feature type="domain" description="Fructose-1-6-bisphosphatase class 1 C-terminal" evidence="10">
    <location>
        <begin position="203"/>
        <end position="325"/>
    </location>
</feature>
<dbReference type="Proteomes" id="UP000262802">
    <property type="component" value="Chromosome"/>
</dbReference>
<comment type="catalytic activity">
    <reaction evidence="1 7">
        <text>beta-D-fructose 1,6-bisphosphate + H2O = beta-D-fructose 6-phosphate + phosphate</text>
        <dbReference type="Rhea" id="RHEA:11064"/>
        <dbReference type="ChEBI" id="CHEBI:15377"/>
        <dbReference type="ChEBI" id="CHEBI:32966"/>
        <dbReference type="ChEBI" id="CHEBI:43474"/>
        <dbReference type="ChEBI" id="CHEBI:57634"/>
        <dbReference type="EC" id="3.1.3.11"/>
    </reaction>
</comment>
<dbReference type="Gene3D" id="3.30.540.10">
    <property type="entry name" value="Fructose-1,6-Bisphosphatase, subunit A, domain 1"/>
    <property type="match status" value="1"/>
</dbReference>
<dbReference type="InterPro" id="IPR044015">
    <property type="entry name" value="FBPase_C_dom"/>
</dbReference>
<dbReference type="GO" id="GO:0006000">
    <property type="term" value="P:fructose metabolic process"/>
    <property type="evidence" value="ECO:0007669"/>
    <property type="project" value="TreeGrafter"/>
</dbReference>
<sequence>MLNDDDLDLPVGLTLERYIMQKQGEFPAATGEFSQLLRDLALAAKLVNHEVNQAGLPQWSMIARAAPLHATPEALPETAHLRFARALSRGSEVCAVLSEQLGSLQSTGNHLGTYAVTLDALDGDTGASIGLGTLFSIYRRVSGLGTPATPADFLQGGHKLVAAGYVLYGASTVLVYTTGQGVAAFTFQPLLGEFYLSQPQITIPAEGHNYSCNEGLALQYPEPIQAYLTECKQRSFGSRYVGSLVADFHRTLLTGGVYLSPPTEAAPDGTLGVVTHCLPLAYLVVQADGLASTGSESLLDVIPTALAQRSPLYIGSRNMVQELTSKILQPSTATKA</sequence>
<dbReference type="KEGG" id="hyh:D3Y59_04330"/>
<feature type="domain" description="Fructose-1-6-bisphosphatase class I N-terminal" evidence="9">
    <location>
        <begin position="14"/>
        <end position="198"/>
    </location>
</feature>
<dbReference type="PANTHER" id="PTHR11556:SF35">
    <property type="entry name" value="SEDOHEPTULOSE-1,7-BISPHOSPHATASE, CHLOROPLASTIC"/>
    <property type="match status" value="1"/>
</dbReference>
<dbReference type="HAMAP" id="MF_01855">
    <property type="entry name" value="FBPase_class1"/>
    <property type="match status" value="1"/>
</dbReference>
<evidence type="ECO:0000256" key="8">
    <source>
        <dbReference type="RuleBase" id="RU000508"/>
    </source>
</evidence>
<evidence type="ECO:0000259" key="10">
    <source>
        <dbReference type="Pfam" id="PF18913"/>
    </source>
</evidence>
<feature type="binding site" evidence="7">
    <location>
        <position position="240"/>
    </location>
    <ligand>
        <name>substrate</name>
    </ligand>
</feature>
<evidence type="ECO:0000256" key="4">
    <source>
        <dbReference type="ARBA" id="ARBA00022801"/>
    </source>
</evidence>
<dbReference type="EMBL" id="CP032317">
    <property type="protein sequence ID" value="AYA36353.1"/>
    <property type="molecule type" value="Genomic_DNA"/>
</dbReference>
<keyword evidence="4 7" id="KW-0378">Hydrolase</keyword>
<evidence type="ECO:0000259" key="9">
    <source>
        <dbReference type="Pfam" id="PF00316"/>
    </source>
</evidence>
<evidence type="ECO:0000256" key="1">
    <source>
        <dbReference type="ARBA" id="ARBA00001273"/>
    </source>
</evidence>
<evidence type="ECO:0000313" key="12">
    <source>
        <dbReference type="Proteomes" id="UP000262802"/>
    </source>
</evidence>
<dbReference type="GO" id="GO:0006094">
    <property type="term" value="P:gluconeogenesis"/>
    <property type="evidence" value="ECO:0007669"/>
    <property type="project" value="UniProtKB-UniRule"/>
</dbReference>
<keyword evidence="3 7" id="KW-0963">Cytoplasm</keyword>
<keyword evidence="12" id="KW-1185">Reference proteome</keyword>
<comment type="pathway">
    <text evidence="6">Carbohydrate biosynthesis.</text>
</comment>
<reference evidence="11 12" key="1">
    <citation type="submission" date="2018-09" db="EMBL/GenBank/DDBJ databases">
        <title>Hymenobacter medium sp. nov., isolated from R2A medium.</title>
        <authorList>
            <person name="Yingchao G."/>
        </authorList>
    </citation>
    <scope>NUCLEOTIDE SEQUENCE [LARGE SCALE GENOMIC DNA]</scope>
    <source>
        <strain evidence="12">sh-6</strain>
    </source>
</reference>
<dbReference type="SUPFAM" id="SSF56655">
    <property type="entry name" value="Carbohydrate phosphatase"/>
    <property type="match status" value="1"/>
</dbReference>
<protein>
    <recommendedName>
        <fullName evidence="7">Fructose-1,6-bisphosphatase class 1</fullName>
        <shortName evidence="7">FBPase class 1</shortName>
        <ecNumber evidence="7">3.1.3.11</ecNumber>
    </recommendedName>
    <alternativeName>
        <fullName evidence="7">D-fructose-1,6-bisphosphate 1-phosphohydrolase class 1</fullName>
    </alternativeName>
</protein>
<dbReference type="CDD" id="cd00354">
    <property type="entry name" value="FBPase"/>
    <property type="match status" value="1"/>
</dbReference>
<dbReference type="PIRSF" id="PIRSF000904">
    <property type="entry name" value="FBPtase_SBPase"/>
    <property type="match status" value="1"/>
</dbReference>
<dbReference type="Gene3D" id="3.40.190.80">
    <property type="match status" value="1"/>
</dbReference>
<organism evidence="11 12">
    <name type="scientific">Hymenobacter oligotrophus</name>
    <dbReference type="NCBI Taxonomy" id="2319843"/>
    <lineage>
        <taxon>Bacteria</taxon>
        <taxon>Pseudomonadati</taxon>
        <taxon>Bacteroidota</taxon>
        <taxon>Cytophagia</taxon>
        <taxon>Cytophagales</taxon>
        <taxon>Hymenobacteraceae</taxon>
        <taxon>Hymenobacter</taxon>
    </lineage>
</organism>